<dbReference type="CDD" id="cd00610">
    <property type="entry name" value="OAT_like"/>
    <property type="match status" value="1"/>
</dbReference>
<dbReference type="Pfam" id="PF00202">
    <property type="entry name" value="Aminotran_3"/>
    <property type="match status" value="1"/>
</dbReference>
<name>A0A2T2YBD5_9BACT</name>
<dbReference type="FunFam" id="3.40.640.10:FF:000100">
    <property type="entry name" value="Putative acetylornithine aminotransferase"/>
    <property type="match status" value="1"/>
</dbReference>
<dbReference type="GO" id="GO:0042802">
    <property type="term" value="F:identical protein binding"/>
    <property type="evidence" value="ECO:0007669"/>
    <property type="project" value="TreeGrafter"/>
</dbReference>
<dbReference type="SUPFAM" id="SSF53383">
    <property type="entry name" value="PLP-dependent transferases"/>
    <property type="match status" value="1"/>
</dbReference>
<evidence type="ECO:0000256" key="4">
    <source>
        <dbReference type="ARBA" id="ARBA00022898"/>
    </source>
</evidence>
<dbReference type="InterPro" id="IPR015422">
    <property type="entry name" value="PyrdxlP-dep_Trfase_small"/>
</dbReference>
<dbReference type="PIRSF" id="PIRSF000521">
    <property type="entry name" value="Transaminase_4ab_Lys_Orn"/>
    <property type="match status" value="1"/>
</dbReference>
<evidence type="ECO:0000313" key="7">
    <source>
        <dbReference type="Proteomes" id="UP000240357"/>
    </source>
</evidence>
<dbReference type="PANTHER" id="PTHR11986">
    <property type="entry name" value="AMINOTRANSFERASE CLASS III"/>
    <property type="match status" value="1"/>
</dbReference>
<dbReference type="Gene3D" id="3.90.1150.10">
    <property type="entry name" value="Aspartate Aminotransferase, domain 1"/>
    <property type="match status" value="1"/>
</dbReference>
<organism evidence="6 7">
    <name type="scientific">Adhaeribacter arboris</name>
    <dbReference type="NCBI Taxonomy" id="2072846"/>
    <lineage>
        <taxon>Bacteria</taxon>
        <taxon>Pseudomonadati</taxon>
        <taxon>Bacteroidota</taxon>
        <taxon>Cytophagia</taxon>
        <taxon>Cytophagales</taxon>
        <taxon>Hymenobacteraceae</taxon>
        <taxon>Adhaeribacter</taxon>
    </lineage>
</organism>
<gene>
    <name evidence="6" type="ORF">AHMF7605_04280</name>
</gene>
<keyword evidence="7" id="KW-1185">Reference proteome</keyword>
<keyword evidence="4 5" id="KW-0663">Pyridoxal phosphate</keyword>
<dbReference type="InterPro" id="IPR005814">
    <property type="entry name" value="Aminotrans_3"/>
</dbReference>
<sequence>MNLFDVYPLFNITPVKAQGSYLWDGTGTKYLDLYGGHAVISIGHSHPHYVQKITEQLAQIGFYSNSVKIPQQEELAEKLGAICGYPDYNLFLINSGAEANENALKVASFYNGRKKVLAFTKAFHGRTSAAVAATPDPSILSPLNANHEVTFLPFNDVDALHNLINPKEICAVIIEGIQGVGGVNIPSPVFLKALRSFCDEHNAVLILDEIQSGYGRSGKFFAHQHSDVAADIITVAKGMGNGFPVAGVLIHPKFQAKHGMLGTTFGGNYLACAAAIAVLDVIKEENLLANATAMGNYLMDNLIKMDGITEVRGQGLMIGVELPDNAASTRKQLLEEYHIFLGSSSNKNTIRILPALNLQKQEADIFLEAFQAVLAKTYAL</sequence>
<proteinExistence type="inferred from homology"/>
<evidence type="ECO:0000256" key="2">
    <source>
        <dbReference type="ARBA" id="ARBA00022576"/>
    </source>
</evidence>
<evidence type="ECO:0000256" key="5">
    <source>
        <dbReference type="RuleBase" id="RU003560"/>
    </source>
</evidence>
<dbReference type="InterPro" id="IPR050103">
    <property type="entry name" value="Class-III_PLP-dep_AT"/>
</dbReference>
<dbReference type="InterPro" id="IPR015421">
    <property type="entry name" value="PyrdxlP-dep_Trfase_major"/>
</dbReference>
<dbReference type="OrthoDB" id="9762089at2"/>
<keyword evidence="2 6" id="KW-0032">Aminotransferase</keyword>
<comment type="similarity">
    <text evidence="5">Belongs to the class-III pyridoxal-phosphate-dependent aminotransferase family.</text>
</comment>
<comment type="caution">
    <text evidence="6">The sequence shown here is derived from an EMBL/GenBank/DDBJ whole genome shotgun (WGS) entry which is preliminary data.</text>
</comment>
<keyword evidence="3 6" id="KW-0808">Transferase</keyword>
<dbReference type="Proteomes" id="UP000240357">
    <property type="component" value="Unassembled WGS sequence"/>
</dbReference>
<dbReference type="InterPro" id="IPR015424">
    <property type="entry name" value="PyrdxlP-dep_Trfase"/>
</dbReference>
<evidence type="ECO:0000313" key="6">
    <source>
        <dbReference type="EMBL" id="PSR52796.1"/>
    </source>
</evidence>
<evidence type="ECO:0000256" key="3">
    <source>
        <dbReference type="ARBA" id="ARBA00022679"/>
    </source>
</evidence>
<protein>
    <submittedName>
        <fullName evidence="6">Aspartate aminotransferase family protein</fullName>
    </submittedName>
</protein>
<dbReference type="RefSeq" id="WP_106926777.1">
    <property type="nucleotide sequence ID" value="NZ_PYFT01000001.1"/>
</dbReference>
<dbReference type="PANTHER" id="PTHR11986:SF79">
    <property type="entry name" value="ACETYLORNITHINE AMINOTRANSFERASE, MITOCHONDRIAL"/>
    <property type="match status" value="1"/>
</dbReference>
<dbReference type="PROSITE" id="PS00600">
    <property type="entry name" value="AA_TRANSFER_CLASS_3"/>
    <property type="match status" value="1"/>
</dbReference>
<dbReference type="GO" id="GO:0030170">
    <property type="term" value="F:pyridoxal phosphate binding"/>
    <property type="evidence" value="ECO:0007669"/>
    <property type="project" value="InterPro"/>
</dbReference>
<accession>A0A2T2YBD5</accession>
<dbReference type="AlphaFoldDB" id="A0A2T2YBD5"/>
<evidence type="ECO:0000256" key="1">
    <source>
        <dbReference type="ARBA" id="ARBA00001933"/>
    </source>
</evidence>
<dbReference type="Gene3D" id="3.40.640.10">
    <property type="entry name" value="Type I PLP-dependent aspartate aminotransferase-like (Major domain)"/>
    <property type="match status" value="1"/>
</dbReference>
<dbReference type="InterPro" id="IPR049704">
    <property type="entry name" value="Aminotrans_3_PPA_site"/>
</dbReference>
<dbReference type="GO" id="GO:0008483">
    <property type="term" value="F:transaminase activity"/>
    <property type="evidence" value="ECO:0007669"/>
    <property type="project" value="UniProtKB-KW"/>
</dbReference>
<reference evidence="6 7" key="1">
    <citation type="submission" date="2018-03" db="EMBL/GenBank/DDBJ databases">
        <title>Adhaeribacter sp. HMF7605 Genome sequencing and assembly.</title>
        <authorList>
            <person name="Kang H."/>
            <person name="Kang J."/>
            <person name="Cha I."/>
            <person name="Kim H."/>
            <person name="Joh K."/>
        </authorList>
    </citation>
    <scope>NUCLEOTIDE SEQUENCE [LARGE SCALE GENOMIC DNA]</scope>
    <source>
        <strain evidence="6 7">HMF7605</strain>
    </source>
</reference>
<dbReference type="EMBL" id="PYFT01000001">
    <property type="protein sequence ID" value="PSR52796.1"/>
    <property type="molecule type" value="Genomic_DNA"/>
</dbReference>
<comment type="cofactor">
    <cofactor evidence="1">
        <name>pyridoxal 5'-phosphate</name>
        <dbReference type="ChEBI" id="CHEBI:597326"/>
    </cofactor>
</comment>